<gene>
    <name evidence="2" type="primary">X975_07331</name>
    <name evidence="2" type="ORF">NPIL_476411</name>
</gene>
<evidence type="ECO:0000313" key="2">
    <source>
        <dbReference type="EMBL" id="GFT94177.1"/>
    </source>
</evidence>
<keyword evidence="1" id="KW-1133">Transmembrane helix</keyword>
<dbReference type="Proteomes" id="UP000887013">
    <property type="component" value="Unassembled WGS sequence"/>
</dbReference>
<keyword evidence="3" id="KW-1185">Reference proteome</keyword>
<reference evidence="2" key="1">
    <citation type="submission" date="2020-08" db="EMBL/GenBank/DDBJ databases">
        <title>Multicomponent nature underlies the extraordinary mechanical properties of spider dragline silk.</title>
        <authorList>
            <person name="Kono N."/>
            <person name="Nakamura H."/>
            <person name="Mori M."/>
            <person name="Yoshida Y."/>
            <person name="Ohtoshi R."/>
            <person name="Malay A.D."/>
            <person name="Moran D.A.P."/>
            <person name="Tomita M."/>
            <person name="Numata K."/>
            <person name="Arakawa K."/>
        </authorList>
    </citation>
    <scope>NUCLEOTIDE SEQUENCE</scope>
</reference>
<name>A0A8X6Q384_NEPPI</name>
<evidence type="ECO:0000313" key="3">
    <source>
        <dbReference type="Proteomes" id="UP000887013"/>
    </source>
</evidence>
<dbReference type="GO" id="GO:0006629">
    <property type="term" value="P:lipid metabolic process"/>
    <property type="evidence" value="ECO:0007669"/>
    <property type="project" value="TreeGrafter"/>
</dbReference>
<dbReference type="PANTHER" id="PTHR10612">
    <property type="entry name" value="APOLIPOPROTEIN D"/>
    <property type="match status" value="1"/>
</dbReference>
<dbReference type="SUPFAM" id="SSF50814">
    <property type="entry name" value="Lipocalins"/>
    <property type="match status" value="1"/>
</dbReference>
<dbReference type="CDD" id="cd00301">
    <property type="entry name" value="lipocalin_FABP"/>
    <property type="match status" value="1"/>
</dbReference>
<protein>
    <recommendedName>
        <fullName evidence="4">Lipocalin/cytosolic fatty-acid binding domain-containing protein</fullName>
    </recommendedName>
</protein>
<dbReference type="GO" id="GO:0000302">
    <property type="term" value="P:response to reactive oxygen species"/>
    <property type="evidence" value="ECO:0007669"/>
    <property type="project" value="TreeGrafter"/>
</dbReference>
<comment type="caution">
    <text evidence="2">The sequence shown here is derived from an EMBL/GenBank/DDBJ whole genome shotgun (WGS) entry which is preliminary data.</text>
</comment>
<organism evidence="2 3">
    <name type="scientific">Nephila pilipes</name>
    <name type="common">Giant wood spider</name>
    <name type="synonym">Nephila maculata</name>
    <dbReference type="NCBI Taxonomy" id="299642"/>
    <lineage>
        <taxon>Eukaryota</taxon>
        <taxon>Metazoa</taxon>
        <taxon>Ecdysozoa</taxon>
        <taxon>Arthropoda</taxon>
        <taxon>Chelicerata</taxon>
        <taxon>Arachnida</taxon>
        <taxon>Araneae</taxon>
        <taxon>Araneomorphae</taxon>
        <taxon>Entelegynae</taxon>
        <taxon>Araneoidea</taxon>
        <taxon>Nephilidae</taxon>
        <taxon>Nephila</taxon>
    </lineage>
</organism>
<dbReference type="EMBL" id="BMAW01025834">
    <property type="protein sequence ID" value="GFT94177.1"/>
    <property type="molecule type" value="Genomic_DNA"/>
</dbReference>
<proteinExistence type="predicted"/>
<dbReference type="PANTHER" id="PTHR10612:SF34">
    <property type="entry name" value="APOLIPOPROTEIN D"/>
    <property type="match status" value="1"/>
</dbReference>
<evidence type="ECO:0008006" key="4">
    <source>
        <dbReference type="Google" id="ProtNLM"/>
    </source>
</evidence>
<keyword evidence="1" id="KW-0472">Membrane</keyword>
<evidence type="ECO:0000256" key="1">
    <source>
        <dbReference type="SAM" id="Phobius"/>
    </source>
</evidence>
<dbReference type="Gene3D" id="2.40.128.20">
    <property type="match status" value="1"/>
</dbReference>
<accession>A0A8X6Q384</accession>
<dbReference type="InterPro" id="IPR012674">
    <property type="entry name" value="Calycin"/>
</dbReference>
<dbReference type="GO" id="GO:0005737">
    <property type="term" value="C:cytoplasm"/>
    <property type="evidence" value="ECO:0007669"/>
    <property type="project" value="TreeGrafter"/>
</dbReference>
<keyword evidence="1" id="KW-0812">Transmembrane</keyword>
<sequence length="212" mass="24469">MNIVAAFIFGNHFIWQQRLILDHTRNMFRLAFFLLFVFVPFINCQLIIGLCPEIEHVKNLDFKRYSGQWHVIAQSKFHPMKAVNCQRVTYAPYRNGMTASFSTSKNYESDQPYKNGTLKSEGPNKGELLLSLNNFPRRYHFRVLHVDYPKLAVEYTCMDGAARYLATISVLHRDPVHLTDIDSGFRALNVTSLIPADLKDSLRLVSHTNCIN</sequence>
<feature type="transmembrane region" description="Helical" evidence="1">
    <location>
        <begin position="27"/>
        <end position="48"/>
    </location>
</feature>
<dbReference type="OrthoDB" id="6434690at2759"/>
<dbReference type="AlphaFoldDB" id="A0A8X6Q384"/>